<gene>
    <name evidence="2" type="ORF">HMPREF9696_00870</name>
</gene>
<evidence type="ECO:0000313" key="2">
    <source>
        <dbReference type="EMBL" id="EKS40419.1"/>
    </source>
</evidence>
<evidence type="ECO:0000256" key="1">
    <source>
        <dbReference type="SAM" id="MobiDB-lite"/>
    </source>
</evidence>
<dbReference type="HOGENOM" id="CLU_1718468_0_0_5"/>
<feature type="region of interest" description="Disordered" evidence="1">
    <location>
        <begin position="67"/>
        <end position="114"/>
    </location>
</feature>
<comment type="caution">
    <text evidence="2">The sequence shown here is derived from an EMBL/GenBank/DDBJ whole genome shotgun (WGS) entry which is preliminary data.</text>
</comment>
<reference evidence="2 3" key="1">
    <citation type="submission" date="2012-04" db="EMBL/GenBank/DDBJ databases">
        <title>The Genome Sequence of Afipia clevelandensis ATCC 49720.</title>
        <authorList>
            <consortium name="The Broad Institute Genome Sequencing Platform"/>
            <person name="Earl A."/>
            <person name="Ward D."/>
            <person name="Feldgarden M."/>
            <person name="Gevers D."/>
            <person name="Huys G."/>
            <person name="Walker B."/>
            <person name="Young S.K."/>
            <person name="Zeng Q."/>
            <person name="Gargeya S."/>
            <person name="Fitzgerald M."/>
            <person name="Haas B."/>
            <person name="Abouelleil A."/>
            <person name="Alvarado L."/>
            <person name="Arachchi H.M."/>
            <person name="Berlin A."/>
            <person name="Chapman S.B."/>
            <person name="Goldberg J."/>
            <person name="Griggs A."/>
            <person name="Gujja S."/>
            <person name="Hansen M."/>
            <person name="Howarth C."/>
            <person name="Imamovic A."/>
            <person name="Larimer J."/>
            <person name="McCowen C."/>
            <person name="Montmayeur A."/>
            <person name="Murphy C."/>
            <person name="Neiman D."/>
            <person name="Pearson M."/>
            <person name="Priest M."/>
            <person name="Roberts A."/>
            <person name="Saif S."/>
            <person name="Shea T."/>
            <person name="Sisk P."/>
            <person name="Sykes S."/>
            <person name="Wortman J."/>
            <person name="Nusbaum C."/>
            <person name="Birren B."/>
        </authorList>
    </citation>
    <scope>NUCLEOTIDE SEQUENCE [LARGE SCALE GENOMIC DNA]</scope>
    <source>
        <strain evidence="2 3">ATCC 49720</strain>
    </source>
</reference>
<proteinExistence type="predicted"/>
<feature type="region of interest" description="Disordered" evidence="1">
    <location>
        <begin position="1"/>
        <end position="21"/>
    </location>
</feature>
<dbReference type="EMBL" id="AGWY01000003">
    <property type="protein sequence ID" value="EKS40419.1"/>
    <property type="molecule type" value="Genomic_DNA"/>
</dbReference>
<sequence length="152" mass="16810">MAERGIEIVAPHQADHTPSQPDAFRVSGGAVDGLRGFDEFVRFALAFLGRIAGRLFGSVILGPEIATLRNSGPDSDKESESRNGNPLKNRNSNSVTNPTHEIPDEWRANRQRSAPTRCPAIAAEDCLYRNRLIPMKDIYVFVQQGRSPMRHG</sequence>
<organism evidence="2 3">
    <name type="scientific">Afipia clevelandensis ATCC 49720</name>
    <dbReference type="NCBI Taxonomy" id="883079"/>
    <lineage>
        <taxon>Bacteria</taxon>
        <taxon>Pseudomonadati</taxon>
        <taxon>Pseudomonadota</taxon>
        <taxon>Alphaproteobacteria</taxon>
        <taxon>Hyphomicrobiales</taxon>
        <taxon>Nitrobacteraceae</taxon>
        <taxon>Afipia</taxon>
    </lineage>
</organism>
<dbReference type="Proteomes" id="UP000001095">
    <property type="component" value="Unassembled WGS sequence"/>
</dbReference>
<protein>
    <submittedName>
        <fullName evidence="2">Uncharacterized protein</fullName>
    </submittedName>
</protein>
<name>K8PHZ8_9BRAD</name>
<accession>K8PHZ8</accession>
<feature type="compositionally biased region" description="Polar residues" evidence="1">
    <location>
        <begin position="82"/>
        <end position="99"/>
    </location>
</feature>
<keyword evidence="3" id="KW-1185">Reference proteome</keyword>
<evidence type="ECO:0000313" key="3">
    <source>
        <dbReference type="Proteomes" id="UP000001095"/>
    </source>
</evidence>
<dbReference type="AlphaFoldDB" id="K8PHZ8"/>